<protein>
    <submittedName>
        <fullName evidence="1">Predicted nucleic acid-binding protein, contains PIN domain</fullName>
    </submittedName>
</protein>
<sequence>MRRGVIVDTGPLVAYLSQRDKYHAWTCGQLEHVGFPLLTCEAVLTETCFLIGRNGGDAGDPIEMLNRGWLSIPFDLSLESEAITRLMRKYANVPISLADSCLLRMTELLPESHLLTLDSDFSIYRKHGRESVPVVMPDTIER</sequence>
<dbReference type="InterPro" id="IPR029060">
    <property type="entry name" value="PIN-like_dom_sf"/>
</dbReference>
<dbReference type="AlphaFoldDB" id="A0A450YBG0"/>
<evidence type="ECO:0000313" key="2">
    <source>
        <dbReference type="EMBL" id="VFK43175.1"/>
    </source>
</evidence>
<evidence type="ECO:0000313" key="1">
    <source>
        <dbReference type="EMBL" id="VFK38888.1"/>
    </source>
</evidence>
<proteinExistence type="predicted"/>
<name>A0A450YBG0_9GAMM</name>
<organism evidence="1">
    <name type="scientific">Candidatus Kentrum sp. SD</name>
    <dbReference type="NCBI Taxonomy" id="2126332"/>
    <lineage>
        <taxon>Bacteria</taxon>
        <taxon>Pseudomonadati</taxon>
        <taxon>Pseudomonadota</taxon>
        <taxon>Gammaproteobacteria</taxon>
        <taxon>Candidatus Kentrum</taxon>
    </lineage>
</organism>
<gene>
    <name evidence="2" type="ORF">BECKSD772E_GA0070983_10234</name>
    <name evidence="1" type="ORF">BECKSD772F_GA0070984_10304</name>
</gene>
<dbReference type="SUPFAM" id="SSF88723">
    <property type="entry name" value="PIN domain-like"/>
    <property type="match status" value="1"/>
</dbReference>
<dbReference type="EMBL" id="CAADFU010000023">
    <property type="protein sequence ID" value="VFK43175.1"/>
    <property type="molecule type" value="Genomic_DNA"/>
</dbReference>
<dbReference type="Gene3D" id="3.40.50.1010">
    <property type="entry name" value="5'-nuclease"/>
    <property type="match status" value="1"/>
</dbReference>
<reference evidence="1" key="1">
    <citation type="submission" date="2019-02" db="EMBL/GenBank/DDBJ databases">
        <authorList>
            <person name="Gruber-Vodicka R. H."/>
            <person name="Seah K. B. B."/>
        </authorList>
    </citation>
    <scope>NUCLEOTIDE SEQUENCE</scope>
    <source>
        <strain evidence="2">BECK_S1320</strain>
        <strain evidence="1">BECK_S1321</strain>
    </source>
</reference>
<dbReference type="EMBL" id="CAADFR010000030">
    <property type="protein sequence ID" value="VFK38888.1"/>
    <property type="molecule type" value="Genomic_DNA"/>
</dbReference>
<accession>A0A450YBG0</accession>